<evidence type="ECO:0000313" key="3">
    <source>
        <dbReference type="Proteomes" id="UP000030671"/>
    </source>
</evidence>
<dbReference type="AlphaFoldDB" id="W4JXV8"/>
<gene>
    <name evidence="2" type="ORF">HETIRDRAFT_223686</name>
</gene>
<dbReference type="HOGENOM" id="CLU_2133827_0_0_1"/>
<dbReference type="GeneID" id="20668676"/>
<protein>
    <submittedName>
        <fullName evidence="2">Uncharacterized protein</fullName>
    </submittedName>
</protein>
<feature type="region of interest" description="Disordered" evidence="1">
    <location>
        <begin position="54"/>
        <end position="78"/>
    </location>
</feature>
<reference evidence="2 3" key="1">
    <citation type="journal article" date="2012" name="New Phytol.">
        <title>Insight into trade-off between wood decay and parasitism from the genome of a fungal forest pathogen.</title>
        <authorList>
            <person name="Olson A."/>
            <person name="Aerts A."/>
            <person name="Asiegbu F."/>
            <person name="Belbahri L."/>
            <person name="Bouzid O."/>
            <person name="Broberg A."/>
            <person name="Canback B."/>
            <person name="Coutinho P.M."/>
            <person name="Cullen D."/>
            <person name="Dalman K."/>
            <person name="Deflorio G."/>
            <person name="van Diepen L.T."/>
            <person name="Dunand C."/>
            <person name="Duplessis S."/>
            <person name="Durling M."/>
            <person name="Gonthier P."/>
            <person name="Grimwood J."/>
            <person name="Fossdal C.G."/>
            <person name="Hansson D."/>
            <person name="Henrissat B."/>
            <person name="Hietala A."/>
            <person name="Himmelstrand K."/>
            <person name="Hoffmeister D."/>
            <person name="Hogberg N."/>
            <person name="James T.Y."/>
            <person name="Karlsson M."/>
            <person name="Kohler A."/>
            <person name="Kues U."/>
            <person name="Lee Y.H."/>
            <person name="Lin Y.C."/>
            <person name="Lind M."/>
            <person name="Lindquist E."/>
            <person name="Lombard V."/>
            <person name="Lucas S."/>
            <person name="Lunden K."/>
            <person name="Morin E."/>
            <person name="Murat C."/>
            <person name="Park J."/>
            <person name="Raffaello T."/>
            <person name="Rouze P."/>
            <person name="Salamov A."/>
            <person name="Schmutz J."/>
            <person name="Solheim H."/>
            <person name="Stahlberg J."/>
            <person name="Velez H."/>
            <person name="de Vries R.P."/>
            <person name="Wiebenga A."/>
            <person name="Woodward S."/>
            <person name="Yakovlev I."/>
            <person name="Garbelotto M."/>
            <person name="Martin F."/>
            <person name="Grigoriev I.V."/>
            <person name="Stenlid J."/>
        </authorList>
    </citation>
    <scope>NUCLEOTIDE SEQUENCE [LARGE SCALE GENOMIC DNA]</scope>
    <source>
        <strain evidence="2 3">TC 32-1</strain>
    </source>
</reference>
<dbReference type="Proteomes" id="UP000030671">
    <property type="component" value="Unassembled WGS sequence"/>
</dbReference>
<sequence>MDMEDIDKVIKVRRKAARMEKELAALQAQLRDIPTWTRLSSTDPDLSQIKLEWDPSVQQRKSQEDEARRHHHRAVPETIDLKAVEEPAAETETSKYKTKYQALKQAYKELKTV</sequence>
<feature type="non-terminal residue" evidence="2">
    <location>
        <position position="113"/>
    </location>
</feature>
<dbReference type="KEGG" id="hir:HETIRDRAFT_223686"/>
<name>W4JXV8_HETIT</name>
<accession>W4JXV8</accession>
<organism evidence="2 3">
    <name type="scientific">Heterobasidion irregulare (strain TC 32-1)</name>
    <dbReference type="NCBI Taxonomy" id="747525"/>
    <lineage>
        <taxon>Eukaryota</taxon>
        <taxon>Fungi</taxon>
        <taxon>Dikarya</taxon>
        <taxon>Basidiomycota</taxon>
        <taxon>Agaricomycotina</taxon>
        <taxon>Agaricomycetes</taxon>
        <taxon>Russulales</taxon>
        <taxon>Bondarzewiaceae</taxon>
        <taxon>Heterobasidion</taxon>
        <taxon>Heterobasidion annosum species complex</taxon>
    </lineage>
</organism>
<dbReference type="RefSeq" id="XP_009550383.1">
    <property type="nucleotide sequence ID" value="XM_009552088.2"/>
</dbReference>
<evidence type="ECO:0000313" key="2">
    <source>
        <dbReference type="EMBL" id="ETW78412.1"/>
    </source>
</evidence>
<dbReference type="InParanoid" id="W4JXV8"/>
<keyword evidence="3" id="KW-1185">Reference proteome</keyword>
<evidence type="ECO:0000256" key="1">
    <source>
        <dbReference type="SAM" id="MobiDB-lite"/>
    </source>
</evidence>
<proteinExistence type="predicted"/>
<dbReference type="EMBL" id="KI925462">
    <property type="protein sequence ID" value="ETW78412.1"/>
    <property type="molecule type" value="Genomic_DNA"/>
</dbReference>